<dbReference type="InterPro" id="IPR052560">
    <property type="entry name" value="RdDP_mobile_element"/>
</dbReference>
<reference evidence="1 2" key="1">
    <citation type="journal article" date="2014" name="Genome Biol. Evol.">
        <title>The genome of the myxosporean Thelohanellus kitauei shows adaptations to nutrient acquisition within its fish host.</title>
        <authorList>
            <person name="Yang Y."/>
            <person name="Xiong J."/>
            <person name="Zhou Z."/>
            <person name="Huo F."/>
            <person name="Miao W."/>
            <person name="Ran C."/>
            <person name="Liu Y."/>
            <person name="Zhang J."/>
            <person name="Feng J."/>
            <person name="Wang M."/>
            <person name="Wang M."/>
            <person name="Wang L."/>
            <person name="Yao B."/>
        </authorList>
    </citation>
    <scope>NUCLEOTIDE SEQUENCE [LARGE SCALE GENOMIC DNA]</scope>
    <source>
        <strain evidence="1">Wuqing</strain>
    </source>
</reference>
<dbReference type="PANTHER" id="PTHR36688:SF2">
    <property type="entry name" value="ENDONUCLEASE_EXONUCLEASE_PHOSPHATASE DOMAIN-CONTAINING PROTEIN"/>
    <property type="match status" value="1"/>
</dbReference>
<evidence type="ECO:0000313" key="1">
    <source>
        <dbReference type="EMBL" id="KII74271.1"/>
    </source>
</evidence>
<dbReference type="EMBL" id="JWZT01000477">
    <property type="protein sequence ID" value="KII74271.1"/>
    <property type="molecule type" value="Genomic_DNA"/>
</dbReference>
<evidence type="ECO:0008006" key="3">
    <source>
        <dbReference type="Google" id="ProtNLM"/>
    </source>
</evidence>
<sequence>MISFGNTSTKSMEEQSIIAAMLKTKIFPIMILYRYHSHKRYLHSQLVQIHIRYLSNNFPNIYQGKCVCIGDFISHHTKWVGSDLSYGRLLCLTNDNQIRFLQIFNAKSVPKKPVYPKIKYFGGKRLLPIPHCFNIISQKIYHRGSFSRRIPGLDHTSIALLPRYEHTKNELILNDLLSNIEAPGFDRIIPEFITHLGPTAKTLLTSFYNGITSDKKIPRIWLKSKIIAFPQPNKDQSSPHHAIDQYYNLSILFRLAGWISPKSFKNIANSITSKPTSKMASRAYEEVSNNDLISKLRSIIPPSLMEIVNVILRNRRFQVLRPYDNIFNIFLNDIPVTSSPEFIYADDNCSATQSHSLIFKETELKADLDSLIWLFDRCNAQIKPSKTRYASVLRIRKHCIVQLSARHVDRYQAKYNSKDNHGMIIICTNVLALNSFHHSSLPLKKEIRLLDNYQQHRYFQPPYKKRFYYPSHQMLEIETPHLAAHNFELFTP</sequence>
<organism evidence="1 2">
    <name type="scientific">Thelohanellus kitauei</name>
    <name type="common">Myxosporean</name>
    <dbReference type="NCBI Taxonomy" id="669202"/>
    <lineage>
        <taxon>Eukaryota</taxon>
        <taxon>Metazoa</taxon>
        <taxon>Cnidaria</taxon>
        <taxon>Myxozoa</taxon>
        <taxon>Myxosporea</taxon>
        <taxon>Bivalvulida</taxon>
        <taxon>Platysporina</taxon>
        <taxon>Myxobolidae</taxon>
        <taxon>Thelohanellus</taxon>
    </lineage>
</organism>
<dbReference type="AlphaFoldDB" id="A0A0C2N3N5"/>
<name>A0A0C2N3N5_THEKT</name>
<proteinExistence type="predicted"/>
<dbReference type="PANTHER" id="PTHR36688">
    <property type="entry name" value="ENDO/EXONUCLEASE/PHOSPHATASE DOMAIN-CONTAINING PROTEIN"/>
    <property type="match status" value="1"/>
</dbReference>
<protein>
    <recommendedName>
        <fullName evidence="3">Reverse transcriptase domain-containing protein</fullName>
    </recommendedName>
</protein>
<keyword evidence="2" id="KW-1185">Reference proteome</keyword>
<accession>A0A0C2N3N5</accession>
<comment type="caution">
    <text evidence="1">The sequence shown here is derived from an EMBL/GenBank/DDBJ whole genome shotgun (WGS) entry which is preliminary data.</text>
</comment>
<dbReference type="Proteomes" id="UP000031668">
    <property type="component" value="Unassembled WGS sequence"/>
</dbReference>
<dbReference type="OrthoDB" id="409048at2759"/>
<gene>
    <name evidence="1" type="ORF">RF11_05746</name>
</gene>
<evidence type="ECO:0000313" key="2">
    <source>
        <dbReference type="Proteomes" id="UP000031668"/>
    </source>
</evidence>